<comment type="caution">
    <text evidence="1">The sequence shown here is derived from an EMBL/GenBank/DDBJ whole genome shotgun (WGS) entry which is preliminary data.</text>
</comment>
<dbReference type="Proteomes" id="UP001283361">
    <property type="component" value="Unassembled WGS sequence"/>
</dbReference>
<dbReference type="EMBL" id="JAWDGP010004620">
    <property type="protein sequence ID" value="KAK3762987.1"/>
    <property type="molecule type" value="Genomic_DNA"/>
</dbReference>
<name>A0AAE0Z6S7_9GAST</name>
<proteinExistence type="predicted"/>
<dbReference type="AlphaFoldDB" id="A0AAE0Z6S7"/>
<accession>A0AAE0Z6S7</accession>
<reference evidence="1" key="1">
    <citation type="journal article" date="2023" name="G3 (Bethesda)">
        <title>A reference genome for the long-term kleptoplast-retaining sea slug Elysia crispata morphotype clarki.</title>
        <authorList>
            <person name="Eastman K.E."/>
            <person name="Pendleton A.L."/>
            <person name="Shaikh M.A."/>
            <person name="Suttiyut T."/>
            <person name="Ogas R."/>
            <person name="Tomko P."/>
            <person name="Gavelis G."/>
            <person name="Widhalm J.R."/>
            <person name="Wisecaver J.H."/>
        </authorList>
    </citation>
    <scope>NUCLEOTIDE SEQUENCE</scope>
    <source>
        <strain evidence="1">ECLA1</strain>
    </source>
</reference>
<organism evidence="1 2">
    <name type="scientific">Elysia crispata</name>
    <name type="common">lettuce slug</name>
    <dbReference type="NCBI Taxonomy" id="231223"/>
    <lineage>
        <taxon>Eukaryota</taxon>
        <taxon>Metazoa</taxon>
        <taxon>Spiralia</taxon>
        <taxon>Lophotrochozoa</taxon>
        <taxon>Mollusca</taxon>
        <taxon>Gastropoda</taxon>
        <taxon>Heterobranchia</taxon>
        <taxon>Euthyneura</taxon>
        <taxon>Panpulmonata</taxon>
        <taxon>Sacoglossa</taxon>
        <taxon>Placobranchoidea</taxon>
        <taxon>Plakobranchidae</taxon>
        <taxon>Elysia</taxon>
    </lineage>
</organism>
<evidence type="ECO:0000313" key="1">
    <source>
        <dbReference type="EMBL" id="KAK3762987.1"/>
    </source>
</evidence>
<keyword evidence="2" id="KW-1185">Reference proteome</keyword>
<sequence length="88" mass="10289">MGGKWMCWLDLASLRWRYPITKIFFSMLSLANTRETGNRRVTCGHLDHRVLSEGVMLRSRLVMSCQSDGRRFLGFSCRKDPKWNLGHL</sequence>
<gene>
    <name evidence="1" type="ORF">RRG08_015728</name>
</gene>
<protein>
    <submittedName>
        <fullName evidence="1">Uncharacterized protein</fullName>
    </submittedName>
</protein>
<evidence type="ECO:0000313" key="2">
    <source>
        <dbReference type="Proteomes" id="UP001283361"/>
    </source>
</evidence>